<evidence type="ECO:0000313" key="4">
    <source>
        <dbReference type="Proteomes" id="UP000076532"/>
    </source>
</evidence>
<dbReference type="EMBL" id="KV417674">
    <property type="protein sequence ID" value="KZP10734.1"/>
    <property type="molecule type" value="Genomic_DNA"/>
</dbReference>
<evidence type="ECO:0000313" key="3">
    <source>
        <dbReference type="EMBL" id="KZP10734.1"/>
    </source>
</evidence>
<dbReference type="Proteomes" id="UP000076532">
    <property type="component" value="Unassembled WGS sequence"/>
</dbReference>
<keyword evidence="1" id="KW-0472">Membrane</keyword>
<feature type="transmembrane region" description="Helical" evidence="1">
    <location>
        <begin position="120"/>
        <end position="139"/>
    </location>
</feature>
<dbReference type="InterPro" id="IPR045340">
    <property type="entry name" value="DUF6533"/>
</dbReference>
<dbReference type="OrthoDB" id="3350812at2759"/>
<evidence type="ECO:0000259" key="2">
    <source>
        <dbReference type="Pfam" id="PF20151"/>
    </source>
</evidence>
<protein>
    <recommendedName>
        <fullName evidence="2">DUF6533 domain-containing protein</fullName>
    </recommendedName>
</protein>
<dbReference type="Pfam" id="PF20151">
    <property type="entry name" value="DUF6533"/>
    <property type="match status" value="1"/>
</dbReference>
<keyword evidence="4" id="KW-1185">Reference proteome</keyword>
<keyword evidence="1" id="KW-1133">Transmembrane helix</keyword>
<feature type="transmembrane region" description="Helical" evidence="1">
    <location>
        <begin position="167"/>
        <end position="188"/>
    </location>
</feature>
<reference evidence="3 4" key="1">
    <citation type="journal article" date="2016" name="Mol. Biol. Evol.">
        <title>Comparative Genomics of Early-Diverging Mushroom-Forming Fungi Provides Insights into the Origins of Lignocellulose Decay Capabilities.</title>
        <authorList>
            <person name="Nagy L.G."/>
            <person name="Riley R."/>
            <person name="Tritt A."/>
            <person name="Adam C."/>
            <person name="Daum C."/>
            <person name="Floudas D."/>
            <person name="Sun H."/>
            <person name="Yadav J.S."/>
            <person name="Pangilinan J."/>
            <person name="Larsson K.H."/>
            <person name="Matsuura K."/>
            <person name="Barry K."/>
            <person name="Labutti K."/>
            <person name="Kuo R."/>
            <person name="Ohm R.A."/>
            <person name="Bhattacharya S.S."/>
            <person name="Shirouzu T."/>
            <person name="Yoshinaga Y."/>
            <person name="Martin F.M."/>
            <person name="Grigoriev I.V."/>
            <person name="Hibbett D.S."/>
        </authorList>
    </citation>
    <scope>NUCLEOTIDE SEQUENCE [LARGE SCALE GENOMIC DNA]</scope>
    <source>
        <strain evidence="3 4">CBS 109695</strain>
    </source>
</reference>
<feature type="domain" description="DUF6533" evidence="2">
    <location>
        <begin position="21"/>
        <end position="64"/>
    </location>
</feature>
<sequence>MSTAEYDLAILATNVNRNEGYAVAACGALLTYDILTSLDKEVEYIWTTPWSFGAVLYLLNRYLPYIDTFMAVSLFSTTNSPEACQIGNTVLTWFVIMGSIISEVVLMVRTYAIWGRKRSILFGLIGLWVATMVPVMVITDLEVSSWKYGPSPFPNQSGCFPVHVSKIVFITYIMLIVCETCIVILTMVKAAQHLRQTRSAWIIKMYQDGLLFYFYTLMTSIINIIIPLTAPPGYENLFGIPQRILHSLFCARVLLLLFEQRYGHTETTVSALITSFHPPDESSPPAIRLLRLDKN</sequence>
<dbReference type="AlphaFoldDB" id="A0A165ZMG2"/>
<proteinExistence type="predicted"/>
<keyword evidence="1" id="KW-0812">Transmembrane</keyword>
<gene>
    <name evidence="3" type="ORF">FIBSPDRAFT_1051125</name>
</gene>
<name>A0A165ZMG2_9AGAM</name>
<feature type="transmembrane region" description="Helical" evidence="1">
    <location>
        <begin position="209"/>
        <end position="228"/>
    </location>
</feature>
<accession>A0A165ZMG2</accession>
<organism evidence="3 4">
    <name type="scientific">Athelia psychrophila</name>
    <dbReference type="NCBI Taxonomy" id="1759441"/>
    <lineage>
        <taxon>Eukaryota</taxon>
        <taxon>Fungi</taxon>
        <taxon>Dikarya</taxon>
        <taxon>Basidiomycota</taxon>
        <taxon>Agaricomycotina</taxon>
        <taxon>Agaricomycetes</taxon>
        <taxon>Agaricomycetidae</taxon>
        <taxon>Atheliales</taxon>
        <taxon>Atheliaceae</taxon>
        <taxon>Athelia</taxon>
    </lineage>
</organism>
<feature type="transmembrane region" description="Helical" evidence="1">
    <location>
        <begin position="90"/>
        <end position="108"/>
    </location>
</feature>
<evidence type="ECO:0000256" key="1">
    <source>
        <dbReference type="SAM" id="Phobius"/>
    </source>
</evidence>